<dbReference type="AlphaFoldDB" id="E1YAQ5"/>
<evidence type="ECO:0000313" key="2">
    <source>
        <dbReference type="EMBL" id="CBX27649.1"/>
    </source>
</evidence>
<proteinExistence type="predicted"/>
<name>E1YAQ5_9BACT</name>
<dbReference type="EMBL" id="FR695866">
    <property type="protein sequence ID" value="CBX27649.1"/>
    <property type="molecule type" value="Genomic_DNA"/>
</dbReference>
<feature type="signal peptide" evidence="1">
    <location>
        <begin position="1"/>
        <end position="23"/>
    </location>
</feature>
<accession>E1YAQ5</accession>
<evidence type="ECO:0000256" key="1">
    <source>
        <dbReference type="SAM" id="SignalP"/>
    </source>
</evidence>
<sequence length="141" mass="15173">MKKTAFLAIAAAFILVFGTICFAETSGEQSGEMGEMMSGQGMMGKKGMMGMHSMGGCMMQGMPMCGMMSKSMVATEDGGVIIMIGNKIYKYDKELKLTKEAEVPIDYKNVKHMMMKMHGMCMGMSKESAGQAESAPAKSSK</sequence>
<feature type="chain" id="PRO_5003154985" evidence="1">
    <location>
        <begin position="24"/>
        <end position="141"/>
    </location>
</feature>
<organism evidence="2">
    <name type="scientific">uncultured Desulfobacterium sp</name>
    <dbReference type="NCBI Taxonomy" id="201089"/>
    <lineage>
        <taxon>Bacteria</taxon>
        <taxon>Pseudomonadati</taxon>
        <taxon>Thermodesulfobacteriota</taxon>
        <taxon>Desulfobacteria</taxon>
        <taxon>Desulfobacterales</taxon>
        <taxon>Desulfobacteriaceae</taxon>
        <taxon>Desulfobacterium</taxon>
        <taxon>environmental samples</taxon>
    </lineage>
</organism>
<protein>
    <submittedName>
        <fullName evidence="2">Uncharacterized protein</fullName>
    </submittedName>
</protein>
<reference evidence="2" key="1">
    <citation type="journal article" date="2011" name="Environ. Microbiol.">
        <title>Genomic insights into the metabolic potential of the polycyclic aromatic hydrocarbon degrading sulfate-reducing Deltaproteobacterium N47.</title>
        <authorList>
            <person name="Bergmann F."/>
            <person name="Selesi D."/>
            <person name="Weinmaier T."/>
            <person name="Tischler P."/>
            <person name="Rattei T."/>
            <person name="Meckenstock R.U."/>
        </authorList>
    </citation>
    <scope>NUCLEOTIDE SEQUENCE</scope>
</reference>
<gene>
    <name evidence="2" type="ORF">N47_H24710</name>
</gene>
<keyword evidence="1" id="KW-0732">Signal</keyword>